<gene>
    <name evidence="1" type="ORF">O1611_g745</name>
</gene>
<organism evidence="1 2">
    <name type="scientific">Lasiodiplodia mahajangana</name>
    <dbReference type="NCBI Taxonomy" id="1108764"/>
    <lineage>
        <taxon>Eukaryota</taxon>
        <taxon>Fungi</taxon>
        <taxon>Dikarya</taxon>
        <taxon>Ascomycota</taxon>
        <taxon>Pezizomycotina</taxon>
        <taxon>Dothideomycetes</taxon>
        <taxon>Dothideomycetes incertae sedis</taxon>
        <taxon>Botryosphaeriales</taxon>
        <taxon>Botryosphaeriaceae</taxon>
        <taxon>Lasiodiplodia</taxon>
    </lineage>
</organism>
<name>A0ACC2JZH1_9PEZI</name>
<reference evidence="1" key="1">
    <citation type="submission" date="2022-12" db="EMBL/GenBank/DDBJ databases">
        <title>Genome Sequence of Lasiodiplodia mahajangana.</title>
        <authorList>
            <person name="Buettner E."/>
        </authorList>
    </citation>
    <scope>NUCLEOTIDE SEQUENCE</scope>
    <source>
        <strain evidence="1">VT137</strain>
    </source>
</reference>
<dbReference type="Proteomes" id="UP001153332">
    <property type="component" value="Unassembled WGS sequence"/>
</dbReference>
<keyword evidence="2" id="KW-1185">Reference proteome</keyword>
<evidence type="ECO:0000313" key="2">
    <source>
        <dbReference type="Proteomes" id="UP001153332"/>
    </source>
</evidence>
<proteinExistence type="predicted"/>
<sequence>MDPVTAFGLASSVVQFLTFASSLVSKTREIQRSSHGSLVANEELAAIGRTLESQNRRIASKLGSLGPSSETGRQIIQLCGSAREVSRELIAVVEGLKGRNPSGKWDSFRQALKSVLKEQEISDILERLERYRQQIDSLLLTNIQERLQKFTETSDNKDASIEHNFNRIMESLQQGSQWQAKLVETARRGLRDDVAPEVVYQDFSSSLSTAVQHERDEYYKRRLLRSLAFPELKERYEGISAAHRRTFDWIFNEDELQGARGSDTFSTWLMSNNPLYWITGKPGSGKSTLMKYLSVDQRLKHHLKVWRGDKPVYISRFFFWNSGSALQMSKVGLMRSLLYQTLSDCPDMLSCTFTDRWEYQELFGYSNRDWSWSELSNGLFSIVSDDSKMFFFLIDGLDECDGDSRDLVSILFEIASNRKNVKLCVSSRPWLVFEDAFRSRPSLQMQDLTFGDIRQFSSDRLRENVMFLQLQEINEEQADFFIEQVTQRASGVFLWVALVVQSLLEGLQDGDTIKDLQARMFQIPEDLGELFEKMLRELQPGYLEQASRILQTVRASYLPWSELSMETSNLKKQDGKTTVITDDSASPLGLLTLSFMEDSNGIMIRASNGPMAVGELNFRAEQTRRRLQSRCKGLLEVPNYKNHGPYARVQFLHRTVKDFLEENRGRYFLASTTHGFDPHVTLCASFLLHANAIHPQEDDILSIERFGYLLKQFLIQCHWLEKMRNPQYVPFLVEMDRFTRAVLPDTRTPTAQASEPPLPHWTKRIDYYVGNHYQVNSLLDYAKVRSLDSTPTVPHRNRRECDNSRKKQAAWDERQTQSDRNSPLGQGESGGDSWTTEAS</sequence>
<protein>
    <submittedName>
        <fullName evidence="1">Uncharacterized protein</fullName>
    </submittedName>
</protein>
<dbReference type="EMBL" id="JAPUUL010000072">
    <property type="protein sequence ID" value="KAJ8132874.1"/>
    <property type="molecule type" value="Genomic_DNA"/>
</dbReference>
<comment type="caution">
    <text evidence="1">The sequence shown here is derived from an EMBL/GenBank/DDBJ whole genome shotgun (WGS) entry which is preliminary data.</text>
</comment>
<evidence type="ECO:0000313" key="1">
    <source>
        <dbReference type="EMBL" id="KAJ8132874.1"/>
    </source>
</evidence>
<accession>A0ACC2JZH1</accession>